<feature type="transmembrane region" description="Helical" evidence="4">
    <location>
        <begin position="12"/>
        <end position="32"/>
    </location>
</feature>
<gene>
    <name evidence="5" type="ORF">HXX08_03565</name>
    <name evidence="6" type="ORF">OZ401_000061</name>
</gene>
<evidence type="ECO:0000256" key="3">
    <source>
        <dbReference type="PROSITE-ProRule" id="PRU00339"/>
    </source>
</evidence>
<feature type="repeat" description="TPR" evidence="3">
    <location>
        <begin position="735"/>
        <end position="768"/>
    </location>
</feature>
<feature type="repeat" description="TPR" evidence="3">
    <location>
        <begin position="837"/>
        <end position="870"/>
    </location>
</feature>
<dbReference type="PANTHER" id="PTHR44858:SF1">
    <property type="entry name" value="UDP-N-ACETYLGLUCOSAMINE--PEPTIDE N-ACETYLGLUCOSAMINYLTRANSFERASE SPINDLY-RELATED"/>
    <property type="match status" value="1"/>
</dbReference>
<protein>
    <submittedName>
        <fullName evidence="5">Tetratricopeptide repeat protein</fullName>
    </submittedName>
</protein>
<keyword evidence="4" id="KW-0472">Membrane</keyword>
<dbReference type="Gene3D" id="1.25.40.10">
    <property type="entry name" value="Tetratricopeptide repeat domain"/>
    <property type="match status" value="5"/>
</dbReference>
<dbReference type="InterPro" id="IPR050498">
    <property type="entry name" value="Ycf3"/>
</dbReference>
<dbReference type="Pfam" id="PF13432">
    <property type="entry name" value="TPR_16"/>
    <property type="match status" value="1"/>
</dbReference>
<keyword evidence="8" id="KW-1185">Reference proteome</keyword>
<dbReference type="EMBL" id="JACATZ010000001">
    <property type="protein sequence ID" value="NWJ44935.1"/>
    <property type="molecule type" value="Genomic_DNA"/>
</dbReference>
<dbReference type="PROSITE" id="PS50005">
    <property type="entry name" value="TPR"/>
    <property type="match status" value="10"/>
</dbReference>
<dbReference type="SMART" id="SM00028">
    <property type="entry name" value="TPR"/>
    <property type="match status" value="15"/>
</dbReference>
<feature type="transmembrane region" description="Helical" evidence="4">
    <location>
        <begin position="44"/>
        <end position="63"/>
    </location>
</feature>
<evidence type="ECO:0000256" key="2">
    <source>
        <dbReference type="ARBA" id="ARBA00022803"/>
    </source>
</evidence>
<evidence type="ECO:0000313" key="7">
    <source>
        <dbReference type="Proteomes" id="UP000521676"/>
    </source>
</evidence>
<dbReference type="Pfam" id="PF14559">
    <property type="entry name" value="TPR_19"/>
    <property type="match status" value="1"/>
</dbReference>
<keyword evidence="4" id="KW-1133">Transmembrane helix</keyword>
<dbReference type="EMBL" id="CP128399">
    <property type="protein sequence ID" value="WJW66816.1"/>
    <property type="molecule type" value="Genomic_DNA"/>
</dbReference>
<dbReference type="RefSeq" id="WP_341468709.1">
    <property type="nucleotide sequence ID" value="NZ_CP128399.1"/>
</dbReference>
<dbReference type="Pfam" id="PF13414">
    <property type="entry name" value="TPR_11"/>
    <property type="match status" value="2"/>
</dbReference>
<sequence>MQLYQLTKRKGFALVATSVMVLALVIAFSDIFNWLNFPRNPAFFLFRTFIAAIVLLVWLVLNLPPPKLPTGKFIIALAEFSQEREPDGGYNGVLRPEPIRRLPLRRFSEPVQYEDETLPFEESLHGSRFLDNLRQKRRAQPVAALRGEKRAAALPENYARNGLNLATSTPLATRPNRSATQYAAADSTAVSRLVTGVSTNSRLVATNEIGEPQQEGKTRHKFTPPDYLNRWMYVSGARQISAFLVEGIGRAISQAGVDDLAIFKTDYADDSVTAKQHAELNRAHVVIWGWNTYHTRREFVPVFEILASLEDAPPPAGDMQIMCLSSFELGLHSVHHSTSSFNAFVSGLGAYGLRKFEQARNEFSLALIANIMSEVYPRYENPVARAIIYFFLGNAYYYCNQLEKALRCYQEAWALDSQLFEARVNMGVVLALQGKLDFAVKSFIGVVRDNPELAVARYNLGMAYLEKGDFGKCRRELGNAIKINPRYAVAYRGLGISYLKELQLSEQNRSDNKALPSPKQDNSDNHLLYEEAITRIGEALRLKPDYARARVDLGRIRLHQAQSGLYDSEKCYHQASAELQEAIRIDHTLVEAHYMLGLLLREQQDLESAVLSLKEAVRQSRTERDPFYALAHYAQGEIYQQRGQVELAKEEFKEATRARAALSPATAQDYINQGIGYLGNQQFAEAREAFQKALQLEPDNAEAMLYMGVVYQETNLLNQAFTIYQNVMKLPNAPEEVYNRLSRLYLELGDEKNAFDLIKNAATRNPRSARLQFWLGNAYRRSKDETQAMSCYINAFRIDPDSADARFNLAMIYLGRKQIQDAVLQFTEVVRIRPNDYSTYIFLGRVYLQMGQTQEAVNALNEAIRIKPDAVEALLALGQIYQRQAEAESAIAQYETALTYSPNDLRIRELLASAYALAGRVELSIEQFQAVLSSEPSLDQKADAHYNLGVAYTSREKYHLAAQEFVEYVKLKPTDADGYFNLGLAYKNQGMIMESIDALSKAIELRSTYATAYQLRGQLFIAINDNEHGIADLQAFQSLKARQ</sequence>
<organism evidence="5 7">
    <name type="scientific">Candidatus Chlorohelix allophototropha</name>
    <dbReference type="NCBI Taxonomy" id="3003348"/>
    <lineage>
        <taxon>Bacteria</taxon>
        <taxon>Bacillati</taxon>
        <taxon>Chloroflexota</taxon>
        <taxon>Chloroflexia</taxon>
        <taxon>Candidatus Chloroheliales</taxon>
        <taxon>Candidatus Chloroheliaceae</taxon>
        <taxon>Candidatus Chlorohelix</taxon>
    </lineage>
</organism>
<feature type="repeat" description="TPR" evidence="3">
    <location>
        <begin position="769"/>
        <end position="802"/>
    </location>
</feature>
<reference evidence="5 7" key="1">
    <citation type="submission" date="2020-06" db="EMBL/GenBank/DDBJ databases">
        <title>Anoxygenic phototrophic Chloroflexota member uses a Type I reaction center.</title>
        <authorList>
            <person name="Tsuji J.M."/>
            <person name="Shaw N.A."/>
            <person name="Nagashima S."/>
            <person name="Venkiteswaran J."/>
            <person name="Schiff S.L."/>
            <person name="Hanada S."/>
            <person name="Tank M."/>
            <person name="Neufeld J.D."/>
        </authorList>
    </citation>
    <scope>NUCLEOTIDE SEQUENCE [LARGE SCALE GENOMIC DNA]</scope>
    <source>
        <strain evidence="5">L227-S17</strain>
    </source>
</reference>
<dbReference type="Proteomes" id="UP000521676">
    <property type="component" value="Unassembled WGS sequence"/>
</dbReference>
<evidence type="ECO:0000256" key="1">
    <source>
        <dbReference type="ARBA" id="ARBA00022737"/>
    </source>
</evidence>
<dbReference type="InterPro" id="IPR011990">
    <property type="entry name" value="TPR-like_helical_dom_sf"/>
</dbReference>
<dbReference type="AlphaFoldDB" id="A0A8T7M2U9"/>
<feature type="repeat" description="TPR" evidence="3">
    <location>
        <begin position="803"/>
        <end position="836"/>
    </location>
</feature>
<evidence type="ECO:0000256" key="4">
    <source>
        <dbReference type="SAM" id="Phobius"/>
    </source>
</evidence>
<dbReference type="Proteomes" id="UP001431572">
    <property type="component" value="Chromosome 1"/>
</dbReference>
<evidence type="ECO:0000313" key="5">
    <source>
        <dbReference type="EMBL" id="NWJ44935.1"/>
    </source>
</evidence>
<feature type="repeat" description="TPR" evidence="3">
    <location>
        <begin position="454"/>
        <end position="487"/>
    </location>
</feature>
<dbReference type="Pfam" id="PF13181">
    <property type="entry name" value="TPR_8"/>
    <property type="match status" value="5"/>
</dbReference>
<reference evidence="6" key="2">
    <citation type="journal article" date="2024" name="Nature">
        <title>Anoxygenic phototroph of the Chloroflexota uses a type I reaction centre.</title>
        <authorList>
            <person name="Tsuji J.M."/>
            <person name="Shaw N.A."/>
            <person name="Nagashima S."/>
            <person name="Venkiteswaran J.J."/>
            <person name="Schiff S.L."/>
            <person name="Watanabe T."/>
            <person name="Fukui M."/>
            <person name="Hanada S."/>
            <person name="Tank M."/>
            <person name="Neufeld J.D."/>
        </authorList>
    </citation>
    <scope>NUCLEOTIDE SEQUENCE</scope>
    <source>
        <strain evidence="6">L227-S17</strain>
    </source>
</reference>
<dbReference type="PANTHER" id="PTHR44858">
    <property type="entry name" value="TETRATRICOPEPTIDE REPEAT PROTEIN 6"/>
    <property type="match status" value="1"/>
</dbReference>
<dbReference type="PROSITE" id="PS50293">
    <property type="entry name" value="TPR_REGION"/>
    <property type="match status" value="3"/>
</dbReference>
<proteinExistence type="predicted"/>
<feature type="repeat" description="TPR" evidence="3">
    <location>
        <begin position="976"/>
        <end position="1009"/>
    </location>
</feature>
<keyword evidence="1" id="KW-0677">Repeat</keyword>
<accession>A0A8T7M2U9</accession>
<feature type="repeat" description="TPR" evidence="3">
    <location>
        <begin position="942"/>
        <end position="975"/>
    </location>
</feature>
<feature type="repeat" description="TPR" evidence="3">
    <location>
        <begin position="386"/>
        <end position="419"/>
    </location>
</feature>
<dbReference type="SUPFAM" id="SSF48452">
    <property type="entry name" value="TPR-like"/>
    <property type="match status" value="4"/>
</dbReference>
<dbReference type="InterPro" id="IPR019734">
    <property type="entry name" value="TPR_rpt"/>
</dbReference>
<keyword evidence="2 3" id="KW-0802">TPR repeat</keyword>
<feature type="repeat" description="TPR" evidence="3">
    <location>
        <begin position="667"/>
        <end position="700"/>
    </location>
</feature>
<keyword evidence="4" id="KW-0812">Transmembrane</keyword>
<evidence type="ECO:0000313" key="6">
    <source>
        <dbReference type="EMBL" id="WJW66816.1"/>
    </source>
</evidence>
<name>A0A8T7M2U9_9CHLR</name>
<evidence type="ECO:0000313" key="8">
    <source>
        <dbReference type="Proteomes" id="UP001431572"/>
    </source>
</evidence>
<feature type="repeat" description="TPR" evidence="3">
    <location>
        <begin position="871"/>
        <end position="904"/>
    </location>
</feature>